<reference evidence="1 2" key="1">
    <citation type="journal article" date="2011" name="Biochem. Biophys. Res. Commun.">
        <title>Increased number of Arginine-based salt bridges contributes to the thermotolerance of thermotolerant acetic acid bacteria, Acetobacter tropicalis SKU1100.</title>
        <authorList>
            <person name="Matsutani M."/>
            <person name="Hirakawa H."/>
            <person name="Nishikura M."/>
            <person name="Soemphol W."/>
            <person name="Ali I.A.I."/>
            <person name="Yakushi T."/>
            <person name="Matsushita K."/>
        </authorList>
    </citation>
    <scope>NUCLEOTIDE SEQUENCE [LARGE SCALE GENOMIC DNA]</scope>
    <source>
        <strain evidence="1 2">NBRC 101654</strain>
    </source>
</reference>
<name>F7VJ43_9PROT</name>
<evidence type="ECO:0000313" key="2">
    <source>
        <dbReference type="Proteomes" id="UP000004319"/>
    </source>
</evidence>
<dbReference type="Proteomes" id="UP000004319">
    <property type="component" value="Unassembled WGS sequence"/>
</dbReference>
<dbReference type="AlphaFoldDB" id="F7VJ43"/>
<accession>F7VJ43</accession>
<comment type="caution">
    <text evidence="1">The sequence shown here is derived from an EMBL/GenBank/DDBJ whole genome shotgun (WGS) entry which is preliminary data.</text>
</comment>
<organism evidence="1 2">
    <name type="scientific">Acetobacter tropicalis NBRC 101654</name>
    <dbReference type="NCBI Taxonomy" id="749388"/>
    <lineage>
        <taxon>Bacteria</taxon>
        <taxon>Pseudomonadati</taxon>
        <taxon>Pseudomonadota</taxon>
        <taxon>Alphaproteobacteria</taxon>
        <taxon>Acetobacterales</taxon>
        <taxon>Acetobacteraceae</taxon>
        <taxon>Acetobacter</taxon>
    </lineage>
</organism>
<sequence>MSKPAQIFLLTIRKKKGLYIAFHSKNCRYGITSCNCIGFSFHRIC</sequence>
<gene>
    <name evidence="1" type="ORF">ATPR_3392</name>
</gene>
<evidence type="ECO:0000313" key="1">
    <source>
        <dbReference type="EMBL" id="GAA10388.1"/>
    </source>
</evidence>
<dbReference type="EMBL" id="BABS01000240">
    <property type="protein sequence ID" value="GAA10388.1"/>
    <property type="molecule type" value="Genomic_DNA"/>
</dbReference>
<proteinExistence type="predicted"/>
<protein>
    <submittedName>
        <fullName evidence="1">Uncharacterized protein</fullName>
    </submittedName>
</protein>